<dbReference type="CDD" id="cd02440">
    <property type="entry name" value="AdoMet_MTases"/>
    <property type="match status" value="1"/>
</dbReference>
<evidence type="ECO:0000256" key="2">
    <source>
        <dbReference type="ARBA" id="ARBA00022679"/>
    </source>
</evidence>
<dbReference type="PANTHER" id="PTHR43712">
    <property type="entry name" value="PUTATIVE (AFU_ORTHOLOGUE AFUA_4G14580)-RELATED"/>
    <property type="match status" value="1"/>
</dbReference>
<protein>
    <submittedName>
        <fullName evidence="7">Demethylspheroidene O-methyltransferase</fullName>
    </submittedName>
</protein>
<dbReference type="InterPro" id="IPR016461">
    <property type="entry name" value="COMT-like"/>
</dbReference>
<gene>
    <name evidence="7" type="primary">crtF</name>
    <name evidence="7" type="ORF">AFCDBAGC_3180</name>
</gene>
<feature type="domain" description="O-methyltransferase C-terminal" evidence="5">
    <location>
        <begin position="183"/>
        <end position="396"/>
    </location>
</feature>
<name>A0ABQ4QJT8_9HYPH</name>
<dbReference type="EMBL" id="BPQG01000048">
    <property type="protein sequence ID" value="GJD45309.1"/>
    <property type="molecule type" value="Genomic_DNA"/>
</dbReference>
<dbReference type="Pfam" id="PF08100">
    <property type="entry name" value="Dimerisation"/>
    <property type="match status" value="1"/>
</dbReference>
<evidence type="ECO:0000256" key="4">
    <source>
        <dbReference type="SAM" id="MobiDB-lite"/>
    </source>
</evidence>
<dbReference type="InterPro" id="IPR036390">
    <property type="entry name" value="WH_DNA-bd_sf"/>
</dbReference>
<dbReference type="PROSITE" id="PS51683">
    <property type="entry name" value="SAM_OMT_II"/>
    <property type="match status" value="1"/>
</dbReference>
<feature type="region of interest" description="Disordered" evidence="4">
    <location>
        <begin position="22"/>
        <end position="49"/>
    </location>
</feature>
<dbReference type="SUPFAM" id="SSF46785">
    <property type="entry name" value="Winged helix' DNA-binding domain"/>
    <property type="match status" value="1"/>
</dbReference>
<evidence type="ECO:0000259" key="6">
    <source>
        <dbReference type="Pfam" id="PF08100"/>
    </source>
</evidence>
<dbReference type="Proteomes" id="UP001055117">
    <property type="component" value="Unassembled WGS sequence"/>
</dbReference>
<dbReference type="PANTHER" id="PTHR43712:SF2">
    <property type="entry name" value="O-METHYLTRANSFERASE CICE"/>
    <property type="match status" value="1"/>
</dbReference>
<comment type="caution">
    <text evidence="7">The sequence shown here is derived from an EMBL/GenBank/DDBJ whole genome shotgun (WGS) entry which is preliminary data.</text>
</comment>
<proteinExistence type="predicted"/>
<accession>A0ABQ4QJT8</accession>
<evidence type="ECO:0000259" key="5">
    <source>
        <dbReference type="Pfam" id="PF00891"/>
    </source>
</evidence>
<reference evidence="7 8" key="1">
    <citation type="journal article" date="2021" name="Front. Microbiol.">
        <title>Comprehensive Comparative Genomics and Phenotyping of Methylobacterium Species.</title>
        <authorList>
            <person name="Alessa O."/>
            <person name="Ogura Y."/>
            <person name="Fujitani Y."/>
            <person name="Takami H."/>
            <person name="Hayashi T."/>
            <person name="Sahin N."/>
            <person name="Tani A."/>
        </authorList>
    </citation>
    <scope>NUCLEOTIDE SEQUENCE [LARGE SCALE GENOMIC DNA]</scope>
    <source>
        <strain evidence="7 8">DSM 23679</strain>
    </source>
</reference>
<keyword evidence="3" id="KW-0949">S-adenosyl-L-methionine</keyword>
<dbReference type="InterPro" id="IPR012967">
    <property type="entry name" value="COMT_dimerisation"/>
</dbReference>
<evidence type="ECO:0000256" key="3">
    <source>
        <dbReference type="ARBA" id="ARBA00022691"/>
    </source>
</evidence>
<sequence length="420" mass="44575">MLSEVDAGPVAGPLVQGERDSVRGVTFPDNARSSLQPSPPGRVHARGPRPTLRERFRAFRIARVASPAFQRWAAGFPLTRRIAQRNTRALFDLCAGFTYSQVLFACVRLDLFHTLRPGPLPTAVLAERFRLAPERAERLLKAAASLDLIARLPEGRWALADLGAALIGNPSVAAMIEHHAMLYADLADPVALLRGETGPTRLSGYWPYAMAAEPDAAEADAVAGYSRLMAASQALIAEDVLDAYSLASHACLMDVGGGEGAFVTAAAARHPGLRLMLFDLPAVAARAEARLGAAGLTVACRGGSFFSDPLPRGADAISLVRIVHDHDDARVAVLLRAAHDALPSGGTLLVAEPLAGTPGAEPISDAYFGFYLLAMGSGRARTAEELSAMLRAAGFAEIRSVKTRRPLLTRLIVARKSAKV</sequence>
<keyword evidence="1" id="KW-0489">Methyltransferase</keyword>
<dbReference type="SUPFAM" id="SSF53335">
    <property type="entry name" value="S-adenosyl-L-methionine-dependent methyltransferases"/>
    <property type="match status" value="1"/>
</dbReference>
<dbReference type="Gene3D" id="1.10.10.10">
    <property type="entry name" value="Winged helix-like DNA-binding domain superfamily/Winged helix DNA-binding domain"/>
    <property type="match status" value="1"/>
</dbReference>
<dbReference type="InterPro" id="IPR029063">
    <property type="entry name" value="SAM-dependent_MTases_sf"/>
</dbReference>
<evidence type="ECO:0000313" key="8">
    <source>
        <dbReference type="Proteomes" id="UP001055117"/>
    </source>
</evidence>
<dbReference type="InterPro" id="IPR001077">
    <property type="entry name" value="COMT_C"/>
</dbReference>
<feature type="domain" description="O-methyltransferase dimerisation" evidence="6">
    <location>
        <begin position="92"/>
        <end position="166"/>
    </location>
</feature>
<keyword evidence="8" id="KW-1185">Reference proteome</keyword>
<evidence type="ECO:0000256" key="1">
    <source>
        <dbReference type="ARBA" id="ARBA00022603"/>
    </source>
</evidence>
<dbReference type="Pfam" id="PF00891">
    <property type="entry name" value="Methyltransf_2"/>
    <property type="match status" value="1"/>
</dbReference>
<keyword evidence="2" id="KW-0808">Transferase</keyword>
<organism evidence="7 8">
    <name type="scientific">Methylobacterium cerastii</name>
    <dbReference type="NCBI Taxonomy" id="932741"/>
    <lineage>
        <taxon>Bacteria</taxon>
        <taxon>Pseudomonadati</taxon>
        <taxon>Pseudomonadota</taxon>
        <taxon>Alphaproteobacteria</taxon>
        <taxon>Hyphomicrobiales</taxon>
        <taxon>Methylobacteriaceae</taxon>
        <taxon>Methylobacterium</taxon>
    </lineage>
</organism>
<dbReference type="Gene3D" id="3.40.50.150">
    <property type="entry name" value="Vaccinia Virus protein VP39"/>
    <property type="match status" value="1"/>
</dbReference>
<evidence type="ECO:0000313" key="7">
    <source>
        <dbReference type="EMBL" id="GJD45309.1"/>
    </source>
</evidence>
<dbReference type="InterPro" id="IPR036388">
    <property type="entry name" value="WH-like_DNA-bd_sf"/>
</dbReference>